<dbReference type="InterPro" id="IPR011527">
    <property type="entry name" value="ABC1_TM_dom"/>
</dbReference>
<keyword evidence="5" id="KW-0547">Nucleotide-binding</keyword>
<feature type="transmembrane region" description="Helical" evidence="10">
    <location>
        <begin position="56"/>
        <end position="75"/>
    </location>
</feature>
<reference evidence="13" key="2">
    <citation type="submission" date="2021-04" db="EMBL/GenBank/DDBJ databases">
        <authorList>
            <person name="Gilroy R."/>
        </authorList>
    </citation>
    <scope>NUCLEOTIDE SEQUENCE</scope>
    <source>
        <strain evidence="13">ChiBcec1-1630</strain>
    </source>
</reference>
<dbReference type="GO" id="GO:0005524">
    <property type="term" value="F:ATP binding"/>
    <property type="evidence" value="ECO:0007669"/>
    <property type="project" value="UniProtKB-KW"/>
</dbReference>
<keyword evidence="9 10" id="KW-0472">Membrane</keyword>
<evidence type="ECO:0000256" key="9">
    <source>
        <dbReference type="ARBA" id="ARBA00023136"/>
    </source>
</evidence>
<dbReference type="GO" id="GO:0140359">
    <property type="term" value="F:ABC-type transporter activity"/>
    <property type="evidence" value="ECO:0007669"/>
    <property type="project" value="InterPro"/>
</dbReference>
<keyword evidence="6" id="KW-0645">Protease</keyword>
<gene>
    <name evidence="13" type="ORF">H9926_11075</name>
</gene>
<dbReference type="SMART" id="SM00382">
    <property type="entry name" value="AAA"/>
    <property type="match status" value="1"/>
</dbReference>
<dbReference type="PANTHER" id="PTHR24221:SF654">
    <property type="entry name" value="ATP-BINDING CASSETTE SUB-FAMILY B MEMBER 6"/>
    <property type="match status" value="1"/>
</dbReference>
<reference evidence="13" key="1">
    <citation type="journal article" date="2021" name="PeerJ">
        <title>Extensive microbial diversity within the chicken gut microbiome revealed by metagenomics and culture.</title>
        <authorList>
            <person name="Gilroy R."/>
            <person name="Ravi A."/>
            <person name="Getino M."/>
            <person name="Pursley I."/>
            <person name="Horton D.L."/>
            <person name="Alikhan N.F."/>
            <person name="Baker D."/>
            <person name="Gharbi K."/>
            <person name="Hall N."/>
            <person name="Watson M."/>
            <person name="Adriaenssens E.M."/>
            <person name="Foster-Nyarko E."/>
            <person name="Jarju S."/>
            <person name="Secka A."/>
            <person name="Antonio M."/>
            <person name="Oren A."/>
            <person name="Chaudhuri R.R."/>
            <person name="La Ragione R."/>
            <person name="Hildebrand F."/>
            <person name="Pallen M.J."/>
        </authorList>
    </citation>
    <scope>NUCLEOTIDE SEQUENCE</scope>
    <source>
        <strain evidence="13">ChiBcec1-1630</strain>
    </source>
</reference>
<dbReference type="GO" id="GO:0034040">
    <property type="term" value="F:ATPase-coupled lipid transmembrane transporter activity"/>
    <property type="evidence" value="ECO:0007669"/>
    <property type="project" value="TreeGrafter"/>
</dbReference>
<evidence type="ECO:0000256" key="5">
    <source>
        <dbReference type="ARBA" id="ARBA00022741"/>
    </source>
</evidence>
<keyword evidence="6" id="KW-0788">Thiol protease</keyword>
<dbReference type="GO" id="GO:0008234">
    <property type="term" value="F:cysteine-type peptidase activity"/>
    <property type="evidence" value="ECO:0007669"/>
    <property type="project" value="UniProtKB-KW"/>
</dbReference>
<feature type="domain" description="ABC transmembrane type-1" evidence="12">
    <location>
        <begin position="17"/>
        <end position="301"/>
    </location>
</feature>
<dbReference type="PROSITE" id="PS50893">
    <property type="entry name" value="ABC_TRANSPORTER_2"/>
    <property type="match status" value="1"/>
</dbReference>
<feature type="transmembrane region" description="Helical" evidence="10">
    <location>
        <begin position="245"/>
        <end position="269"/>
    </location>
</feature>
<evidence type="ECO:0000313" key="13">
    <source>
        <dbReference type="EMBL" id="HJC88543.1"/>
    </source>
</evidence>
<dbReference type="Gene3D" id="3.40.50.300">
    <property type="entry name" value="P-loop containing nucleotide triphosphate hydrolases"/>
    <property type="match status" value="1"/>
</dbReference>
<protein>
    <submittedName>
        <fullName evidence="13">ABC transporter ATP-binding protein/permease</fullName>
    </submittedName>
</protein>
<dbReference type="GO" id="GO:0005886">
    <property type="term" value="C:plasma membrane"/>
    <property type="evidence" value="ECO:0007669"/>
    <property type="project" value="UniProtKB-SubCell"/>
</dbReference>
<evidence type="ECO:0000256" key="8">
    <source>
        <dbReference type="ARBA" id="ARBA00022989"/>
    </source>
</evidence>
<dbReference type="PANTHER" id="PTHR24221">
    <property type="entry name" value="ATP-BINDING CASSETTE SUB-FAMILY B"/>
    <property type="match status" value="1"/>
</dbReference>
<organism evidence="13 14">
    <name type="scientific">Candidatus Eisenbergiella intestinigallinarum</name>
    <dbReference type="NCBI Taxonomy" id="2838549"/>
    <lineage>
        <taxon>Bacteria</taxon>
        <taxon>Bacillati</taxon>
        <taxon>Bacillota</taxon>
        <taxon>Clostridia</taxon>
        <taxon>Lachnospirales</taxon>
        <taxon>Lachnospiraceae</taxon>
        <taxon>Eisenbergiella</taxon>
    </lineage>
</organism>
<accession>A0A9D2TT45</accession>
<dbReference type="PROSITE" id="PS50929">
    <property type="entry name" value="ABC_TM1F"/>
    <property type="match status" value="1"/>
</dbReference>
<dbReference type="InterPro" id="IPR003593">
    <property type="entry name" value="AAA+_ATPase"/>
</dbReference>
<dbReference type="InterPro" id="IPR017871">
    <property type="entry name" value="ABC_transporter-like_CS"/>
</dbReference>
<sequence>MKAFFRNYITGCRKEIAAVLLCSLFCSLLTVGCSGIMNRIVEETLGSAQDGDGTLLFSLTALFFMACIWVLFIYLEKKLSGWLGLQISRRIRQDVTEKLMRLRYDFFMEQEAGGFLTRLNDDVRDAADYLQKLLSTVLSNGIVILILSVYLCTVNWILFLFSILWIPIVTLIFRSFLKSIAALSRERKQQQDRLTGLIREAFACTETEKSFLLQERNLKKLNASVNDILSVDLRQQKKEAFLTPFSFVTQALPTLSCCLFAALLSFLGYVQVQELISFLVLLGFLSQPVTGFTSVLTDLKKDSVGVQRLMELLSAPEETWEGSPVFFSEKEPVISFHRVSFSYPHSAPVLKQISFEIKRGERVAFVGSSGGGKSTLIMLILGLYPVRDGTYLLYGNSFSALDLKEARKCFSIVAQEPFLFPDTIAENLRYGNPDASMEEIRAAMRAVGLDDYVCGLPDGYETLLEEGGTNLSGGQKQRLSIARALLRKSEIVLMDEPTSALDAESEEEIVRLADTVLQGKTILTIAHKLNTIRNYDRIYVLDRGTIAEYGSHEELMAAGGLYYRLYTGNRETGSREKKGGDRH</sequence>
<dbReference type="GO" id="GO:0016887">
    <property type="term" value="F:ATP hydrolysis activity"/>
    <property type="evidence" value="ECO:0007669"/>
    <property type="project" value="InterPro"/>
</dbReference>
<comment type="caution">
    <text evidence="13">The sequence shown here is derived from an EMBL/GenBank/DDBJ whole genome shotgun (WGS) entry which is preliminary data.</text>
</comment>
<dbReference type="AlphaFoldDB" id="A0A9D2TT45"/>
<comment type="subcellular location">
    <subcellularLocation>
        <location evidence="1">Cell membrane</location>
        <topology evidence="1">Multi-pass membrane protein</topology>
    </subcellularLocation>
</comment>
<dbReference type="SUPFAM" id="SSF52540">
    <property type="entry name" value="P-loop containing nucleoside triphosphate hydrolases"/>
    <property type="match status" value="1"/>
</dbReference>
<feature type="domain" description="ABC transporter" evidence="11">
    <location>
        <begin position="334"/>
        <end position="568"/>
    </location>
</feature>
<dbReference type="PROSITE" id="PS51257">
    <property type="entry name" value="PROKAR_LIPOPROTEIN"/>
    <property type="match status" value="1"/>
</dbReference>
<dbReference type="Gene3D" id="1.20.1560.10">
    <property type="entry name" value="ABC transporter type 1, transmembrane domain"/>
    <property type="match status" value="1"/>
</dbReference>
<evidence type="ECO:0000256" key="7">
    <source>
        <dbReference type="ARBA" id="ARBA00022840"/>
    </source>
</evidence>
<evidence type="ECO:0000313" key="14">
    <source>
        <dbReference type="Proteomes" id="UP000823922"/>
    </source>
</evidence>
<dbReference type="SUPFAM" id="SSF90123">
    <property type="entry name" value="ABC transporter transmembrane region"/>
    <property type="match status" value="1"/>
</dbReference>
<evidence type="ECO:0000256" key="10">
    <source>
        <dbReference type="SAM" id="Phobius"/>
    </source>
</evidence>
<dbReference type="InterPro" id="IPR039421">
    <property type="entry name" value="Type_1_exporter"/>
</dbReference>
<dbReference type="EMBL" id="DWVS01000282">
    <property type="protein sequence ID" value="HJC88543.1"/>
    <property type="molecule type" value="Genomic_DNA"/>
</dbReference>
<keyword evidence="4 10" id="KW-0812">Transmembrane</keyword>
<dbReference type="InterPro" id="IPR003439">
    <property type="entry name" value="ABC_transporter-like_ATP-bd"/>
</dbReference>
<feature type="transmembrane region" description="Helical" evidence="10">
    <location>
        <begin position="275"/>
        <end position="299"/>
    </location>
</feature>
<keyword evidence="3" id="KW-1003">Cell membrane</keyword>
<dbReference type="Pfam" id="PF00005">
    <property type="entry name" value="ABC_tran"/>
    <property type="match status" value="1"/>
</dbReference>
<dbReference type="Pfam" id="PF00664">
    <property type="entry name" value="ABC_membrane"/>
    <property type="match status" value="1"/>
</dbReference>
<dbReference type="InterPro" id="IPR027417">
    <property type="entry name" value="P-loop_NTPase"/>
</dbReference>
<dbReference type="Proteomes" id="UP000823922">
    <property type="component" value="Unassembled WGS sequence"/>
</dbReference>
<keyword evidence="7 13" id="KW-0067">ATP-binding</keyword>
<evidence type="ECO:0000259" key="11">
    <source>
        <dbReference type="PROSITE" id="PS50893"/>
    </source>
</evidence>
<dbReference type="PROSITE" id="PS00211">
    <property type="entry name" value="ABC_TRANSPORTER_1"/>
    <property type="match status" value="1"/>
</dbReference>
<keyword evidence="6" id="KW-0378">Hydrolase</keyword>
<keyword evidence="2" id="KW-0813">Transport</keyword>
<evidence type="ECO:0000256" key="2">
    <source>
        <dbReference type="ARBA" id="ARBA00022448"/>
    </source>
</evidence>
<evidence type="ECO:0000256" key="6">
    <source>
        <dbReference type="ARBA" id="ARBA00022807"/>
    </source>
</evidence>
<dbReference type="CDD" id="cd07346">
    <property type="entry name" value="ABC_6TM_exporters"/>
    <property type="match status" value="1"/>
</dbReference>
<dbReference type="FunFam" id="3.40.50.300:FF:000299">
    <property type="entry name" value="ABC transporter ATP-binding protein/permease"/>
    <property type="match status" value="1"/>
</dbReference>
<evidence type="ECO:0000256" key="1">
    <source>
        <dbReference type="ARBA" id="ARBA00004651"/>
    </source>
</evidence>
<dbReference type="InterPro" id="IPR036640">
    <property type="entry name" value="ABC1_TM_sf"/>
</dbReference>
<evidence type="ECO:0000256" key="4">
    <source>
        <dbReference type="ARBA" id="ARBA00022692"/>
    </source>
</evidence>
<evidence type="ECO:0000259" key="12">
    <source>
        <dbReference type="PROSITE" id="PS50929"/>
    </source>
</evidence>
<evidence type="ECO:0000256" key="3">
    <source>
        <dbReference type="ARBA" id="ARBA00022475"/>
    </source>
</evidence>
<keyword evidence="8 10" id="KW-1133">Transmembrane helix</keyword>
<proteinExistence type="predicted"/>
<name>A0A9D2TT45_9FIRM</name>